<name>A0A0C3E7J1_9AGAM</name>
<evidence type="ECO:0000256" key="1">
    <source>
        <dbReference type="SAM" id="MobiDB-lite"/>
    </source>
</evidence>
<sequence length="144" mass="15710">MAKSLRSKTKRAFRAKKRSSGVYAATEAARLNRLNAKLATTISEGNKYVGDGDGEDSEGMVTPELKSDHASSAARCEDVMDLDTSEQKPSVVSSGSVSTHGSRGSRREEWRKSKGMDGIPQRRGMNRQGGLAARRRAGRPSRRR</sequence>
<dbReference type="Proteomes" id="UP000053989">
    <property type="component" value="Unassembled WGS sequence"/>
</dbReference>
<protein>
    <recommendedName>
        <fullName evidence="2">DUF2423 domain-containing protein</fullName>
    </recommendedName>
</protein>
<feature type="region of interest" description="Disordered" evidence="1">
    <location>
        <begin position="1"/>
        <end position="21"/>
    </location>
</feature>
<accession>A0A0C3E7J1</accession>
<dbReference type="InterPro" id="IPR019434">
    <property type="entry name" value="DUF2423"/>
</dbReference>
<evidence type="ECO:0000313" key="4">
    <source>
        <dbReference type="Proteomes" id="UP000053989"/>
    </source>
</evidence>
<reference evidence="3 4" key="1">
    <citation type="submission" date="2014-04" db="EMBL/GenBank/DDBJ databases">
        <authorList>
            <consortium name="DOE Joint Genome Institute"/>
            <person name="Kuo A."/>
            <person name="Kohler A."/>
            <person name="Nagy L.G."/>
            <person name="Floudas D."/>
            <person name="Copeland A."/>
            <person name="Barry K.W."/>
            <person name="Cichocki N."/>
            <person name="Veneault-Fourrey C."/>
            <person name="LaButti K."/>
            <person name="Lindquist E.A."/>
            <person name="Lipzen A."/>
            <person name="Lundell T."/>
            <person name="Morin E."/>
            <person name="Murat C."/>
            <person name="Sun H."/>
            <person name="Tunlid A."/>
            <person name="Henrissat B."/>
            <person name="Grigoriev I.V."/>
            <person name="Hibbett D.S."/>
            <person name="Martin F."/>
            <person name="Nordberg H.P."/>
            <person name="Cantor M.N."/>
            <person name="Hua S.X."/>
        </authorList>
    </citation>
    <scope>NUCLEOTIDE SEQUENCE [LARGE SCALE GENOMIC DNA]</scope>
    <source>
        <strain evidence="3 4">Foug A</strain>
    </source>
</reference>
<dbReference type="OrthoDB" id="4087970at2759"/>
<gene>
    <name evidence="3" type="ORF">SCLCIDRAFT_1208945</name>
</gene>
<dbReference type="PANTHER" id="PTHR28219:SF1">
    <property type="entry name" value="UPF0642 PROTEIN YBL028C"/>
    <property type="match status" value="1"/>
</dbReference>
<dbReference type="PANTHER" id="PTHR28219">
    <property type="entry name" value="UPF0642 PROTEIN YBL028C"/>
    <property type="match status" value="1"/>
</dbReference>
<feature type="compositionally biased region" description="Basic and acidic residues" evidence="1">
    <location>
        <begin position="105"/>
        <end position="115"/>
    </location>
</feature>
<proteinExistence type="predicted"/>
<organism evidence="3 4">
    <name type="scientific">Scleroderma citrinum Foug A</name>
    <dbReference type="NCBI Taxonomy" id="1036808"/>
    <lineage>
        <taxon>Eukaryota</taxon>
        <taxon>Fungi</taxon>
        <taxon>Dikarya</taxon>
        <taxon>Basidiomycota</taxon>
        <taxon>Agaricomycotina</taxon>
        <taxon>Agaricomycetes</taxon>
        <taxon>Agaricomycetidae</taxon>
        <taxon>Boletales</taxon>
        <taxon>Sclerodermatineae</taxon>
        <taxon>Sclerodermataceae</taxon>
        <taxon>Scleroderma</taxon>
    </lineage>
</organism>
<dbReference type="HOGENOM" id="CLU_125052_0_0_1"/>
<feature type="compositionally biased region" description="Basic residues" evidence="1">
    <location>
        <begin position="1"/>
        <end position="19"/>
    </location>
</feature>
<dbReference type="EMBL" id="KN822008">
    <property type="protein sequence ID" value="KIM68745.1"/>
    <property type="molecule type" value="Genomic_DNA"/>
</dbReference>
<feature type="compositionally biased region" description="Low complexity" evidence="1">
    <location>
        <begin position="90"/>
        <end position="102"/>
    </location>
</feature>
<dbReference type="GO" id="GO:0030687">
    <property type="term" value="C:preribosome, large subunit precursor"/>
    <property type="evidence" value="ECO:0007669"/>
    <property type="project" value="TreeGrafter"/>
</dbReference>
<dbReference type="InParanoid" id="A0A0C3E7J1"/>
<feature type="region of interest" description="Disordered" evidence="1">
    <location>
        <begin position="45"/>
        <end position="144"/>
    </location>
</feature>
<dbReference type="STRING" id="1036808.A0A0C3E7J1"/>
<reference evidence="4" key="2">
    <citation type="submission" date="2015-01" db="EMBL/GenBank/DDBJ databases">
        <title>Evolutionary Origins and Diversification of the Mycorrhizal Mutualists.</title>
        <authorList>
            <consortium name="DOE Joint Genome Institute"/>
            <consortium name="Mycorrhizal Genomics Consortium"/>
            <person name="Kohler A."/>
            <person name="Kuo A."/>
            <person name="Nagy L.G."/>
            <person name="Floudas D."/>
            <person name="Copeland A."/>
            <person name="Barry K.W."/>
            <person name="Cichocki N."/>
            <person name="Veneault-Fourrey C."/>
            <person name="LaButti K."/>
            <person name="Lindquist E.A."/>
            <person name="Lipzen A."/>
            <person name="Lundell T."/>
            <person name="Morin E."/>
            <person name="Murat C."/>
            <person name="Riley R."/>
            <person name="Ohm R."/>
            <person name="Sun H."/>
            <person name="Tunlid A."/>
            <person name="Henrissat B."/>
            <person name="Grigoriev I.V."/>
            <person name="Hibbett D.S."/>
            <person name="Martin F."/>
        </authorList>
    </citation>
    <scope>NUCLEOTIDE SEQUENCE [LARGE SCALE GENOMIC DNA]</scope>
    <source>
        <strain evidence="4">Foug A</strain>
    </source>
</reference>
<dbReference type="Pfam" id="PF10338">
    <property type="entry name" value="YBL028C_N"/>
    <property type="match status" value="1"/>
</dbReference>
<dbReference type="AlphaFoldDB" id="A0A0C3E7J1"/>
<evidence type="ECO:0000313" key="3">
    <source>
        <dbReference type="EMBL" id="KIM68745.1"/>
    </source>
</evidence>
<feature type="compositionally biased region" description="Basic residues" evidence="1">
    <location>
        <begin position="133"/>
        <end position="144"/>
    </location>
</feature>
<evidence type="ECO:0000259" key="2">
    <source>
        <dbReference type="Pfam" id="PF10338"/>
    </source>
</evidence>
<feature type="domain" description="DUF2423" evidence="2">
    <location>
        <begin position="1"/>
        <end position="42"/>
    </location>
</feature>
<keyword evidence="4" id="KW-1185">Reference proteome</keyword>